<gene>
    <name evidence="1" type="ORF">GQ607_011848</name>
</gene>
<comment type="caution">
    <text evidence="1">The sequence shown here is derived from an EMBL/GenBank/DDBJ whole genome shotgun (WGS) entry which is preliminary data.</text>
</comment>
<evidence type="ECO:0000313" key="2">
    <source>
        <dbReference type="Proteomes" id="UP000434172"/>
    </source>
</evidence>
<sequence>MKVAARYRINDSIKDVRQIFEKDSPRYFYNLWYEIIWDYSNRLLSEESDKLLGLAGLAKTLAKMTDDEYVAGLWKRDIVSGLLWKTRRWNMDEEYKGRQIPRRSIRPVPAGFVPSGPHGAIQHTRPSCWRAPSWSWASLDGQVRHRIDYPGAELDDSRFIPENIEIDTPSSRHADVRHLSLSDTVANLLTLTGFIQPCKTKYFLRDLFLGYLDSDFWAEGYKTLHEISDTSSPDLSSDELMEEAAVVGNWNGNKKMHSDQEQKDCVGVIQYDVVDDIVTNQTVYVLALRQLEREPSWQDDTPYCVPTERDERGRPTQQYQVFGLALVPTGEADNEYRRIGLAEFITPSWFKKDSKRTVTLV</sequence>
<dbReference type="AlphaFoldDB" id="A0A8H3W871"/>
<keyword evidence="2" id="KW-1185">Reference proteome</keyword>
<name>A0A8H3W871_9PEZI</name>
<reference evidence="1 2" key="1">
    <citation type="submission" date="2019-12" db="EMBL/GenBank/DDBJ databases">
        <title>A genome sequence resource for the geographically widespread anthracnose pathogen Colletotrichum asianum.</title>
        <authorList>
            <person name="Meng Y."/>
        </authorList>
    </citation>
    <scope>NUCLEOTIDE SEQUENCE [LARGE SCALE GENOMIC DNA]</scope>
    <source>
        <strain evidence="1 2">ICMP 18580</strain>
    </source>
</reference>
<dbReference type="EMBL" id="WOWK01000077">
    <property type="protein sequence ID" value="KAF0320946.1"/>
    <property type="molecule type" value="Genomic_DNA"/>
</dbReference>
<organism evidence="1 2">
    <name type="scientific">Colletotrichum asianum</name>
    <dbReference type="NCBI Taxonomy" id="702518"/>
    <lineage>
        <taxon>Eukaryota</taxon>
        <taxon>Fungi</taxon>
        <taxon>Dikarya</taxon>
        <taxon>Ascomycota</taxon>
        <taxon>Pezizomycotina</taxon>
        <taxon>Sordariomycetes</taxon>
        <taxon>Hypocreomycetidae</taxon>
        <taxon>Glomerellales</taxon>
        <taxon>Glomerellaceae</taxon>
        <taxon>Colletotrichum</taxon>
        <taxon>Colletotrichum gloeosporioides species complex</taxon>
    </lineage>
</organism>
<proteinExistence type="predicted"/>
<dbReference type="PANTHER" id="PTHR33112">
    <property type="entry name" value="DOMAIN PROTEIN, PUTATIVE-RELATED"/>
    <property type="match status" value="1"/>
</dbReference>
<protein>
    <submittedName>
        <fullName evidence="1">Heterokaryon incompatibility protein</fullName>
    </submittedName>
</protein>
<accession>A0A8H3W871</accession>
<dbReference type="PANTHER" id="PTHR33112:SF10">
    <property type="entry name" value="TOL"/>
    <property type="match status" value="1"/>
</dbReference>
<dbReference type="OrthoDB" id="5362512at2759"/>
<dbReference type="Proteomes" id="UP000434172">
    <property type="component" value="Unassembled WGS sequence"/>
</dbReference>
<evidence type="ECO:0000313" key="1">
    <source>
        <dbReference type="EMBL" id="KAF0320946.1"/>
    </source>
</evidence>